<feature type="compositionally biased region" description="Low complexity" evidence="1">
    <location>
        <begin position="23"/>
        <end position="40"/>
    </location>
</feature>
<proteinExistence type="predicted"/>
<accession>A0AAD9IM74</accession>
<feature type="compositionally biased region" description="Polar residues" evidence="1">
    <location>
        <begin position="251"/>
        <end position="261"/>
    </location>
</feature>
<gene>
    <name evidence="2" type="ORF">QBZ16_000056</name>
</gene>
<organism evidence="2 3">
    <name type="scientific">Prototheca wickerhamii</name>
    <dbReference type="NCBI Taxonomy" id="3111"/>
    <lineage>
        <taxon>Eukaryota</taxon>
        <taxon>Viridiplantae</taxon>
        <taxon>Chlorophyta</taxon>
        <taxon>core chlorophytes</taxon>
        <taxon>Trebouxiophyceae</taxon>
        <taxon>Chlorellales</taxon>
        <taxon>Chlorellaceae</taxon>
        <taxon>Prototheca</taxon>
    </lineage>
</organism>
<evidence type="ECO:0000313" key="3">
    <source>
        <dbReference type="Proteomes" id="UP001255856"/>
    </source>
</evidence>
<feature type="compositionally biased region" description="Acidic residues" evidence="1">
    <location>
        <begin position="285"/>
        <end position="296"/>
    </location>
</feature>
<dbReference type="AlphaFoldDB" id="A0AAD9IM74"/>
<protein>
    <recommendedName>
        <fullName evidence="4">BSD domain-containing protein</fullName>
    </recommendedName>
</protein>
<dbReference type="EMBL" id="JASFZW010000001">
    <property type="protein sequence ID" value="KAK2080203.1"/>
    <property type="molecule type" value="Genomic_DNA"/>
</dbReference>
<feature type="region of interest" description="Disordered" evidence="1">
    <location>
        <begin position="1"/>
        <end position="40"/>
    </location>
</feature>
<dbReference type="Proteomes" id="UP001255856">
    <property type="component" value="Unassembled WGS sequence"/>
</dbReference>
<sequence length="296" mass="31170">MFSFTGLTKALQPESGDTKEEPSSAPTTASGAADGEQTGASAAGSGFWGFAAALSANIKQQTAEVAESFQRTSWVSELSNLADGLEKERVVLAERAHHVTDRLGHAMPEQASRVTKVAAQQLSSTLTALRAEVAHGGAEIADGVGALLGKPVAARPRSPSPASKRDAAAPPPLVQALLAEPDGAQDFEAWAREHAEFPSDRISAAREADPALAFAYVCLAQRHQEEEGVGWDSPDEAEEEEPRPHLASEAVSGTSSPSSVEPATALAREEGPHDAQGDKDAKKEEEDEDDWGDDWE</sequence>
<evidence type="ECO:0000313" key="2">
    <source>
        <dbReference type="EMBL" id="KAK2080203.1"/>
    </source>
</evidence>
<evidence type="ECO:0008006" key="4">
    <source>
        <dbReference type="Google" id="ProtNLM"/>
    </source>
</evidence>
<reference evidence="2" key="1">
    <citation type="submission" date="2021-01" db="EMBL/GenBank/DDBJ databases">
        <authorList>
            <person name="Eckstrom K.M.E."/>
        </authorList>
    </citation>
    <scope>NUCLEOTIDE SEQUENCE</scope>
    <source>
        <strain evidence="2">UVCC 0001</strain>
    </source>
</reference>
<name>A0AAD9IM74_PROWI</name>
<feature type="compositionally biased region" description="Basic and acidic residues" evidence="1">
    <location>
        <begin position="267"/>
        <end position="284"/>
    </location>
</feature>
<comment type="caution">
    <text evidence="2">The sequence shown here is derived from an EMBL/GenBank/DDBJ whole genome shotgun (WGS) entry which is preliminary data.</text>
</comment>
<keyword evidence="3" id="KW-1185">Reference proteome</keyword>
<feature type="compositionally biased region" description="Acidic residues" evidence="1">
    <location>
        <begin position="227"/>
        <end position="241"/>
    </location>
</feature>
<feature type="region of interest" description="Disordered" evidence="1">
    <location>
        <begin position="226"/>
        <end position="296"/>
    </location>
</feature>
<evidence type="ECO:0000256" key="1">
    <source>
        <dbReference type="SAM" id="MobiDB-lite"/>
    </source>
</evidence>